<dbReference type="PROSITE" id="PS50949">
    <property type="entry name" value="HTH_GNTR"/>
    <property type="match status" value="1"/>
</dbReference>
<dbReference type="PATRIC" id="fig|29343.3.peg.1582"/>
<dbReference type="SMART" id="SM00345">
    <property type="entry name" value="HTH_GNTR"/>
    <property type="match status" value="1"/>
</dbReference>
<dbReference type="PANTHER" id="PTHR38445:SF6">
    <property type="entry name" value="GNTR-FAMILY TRANSCRIPTIONAL REGULATOR"/>
    <property type="match status" value="1"/>
</dbReference>
<dbReference type="OrthoDB" id="163333at2"/>
<organism evidence="5 6">
    <name type="scientific">[Clostridium] cellulosi</name>
    <dbReference type="NCBI Taxonomy" id="29343"/>
    <lineage>
        <taxon>Bacteria</taxon>
        <taxon>Bacillati</taxon>
        <taxon>Bacillota</taxon>
        <taxon>Clostridia</taxon>
        <taxon>Eubacteriales</taxon>
        <taxon>Oscillospiraceae</taxon>
        <taxon>Oscillospiraceae incertae sedis</taxon>
    </lineage>
</organism>
<dbReference type="GO" id="GO:0003700">
    <property type="term" value="F:DNA-binding transcription factor activity"/>
    <property type="evidence" value="ECO:0007669"/>
    <property type="project" value="InterPro"/>
</dbReference>
<dbReference type="Proteomes" id="UP000032431">
    <property type="component" value="Chromosome I"/>
</dbReference>
<protein>
    <recommendedName>
        <fullName evidence="4">HTH gntR-type domain-containing protein</fullName>
    </recommendedName>
</protein>
<gene>
    <name evidence="5" type="ORF">CCDG5_1500</name>
</gene>
<dbReference type="AlphaFoldDB" id="A0A078KTV2"/>
<evidence type="ECO:0000256" key="1">
    <source>
        <dbReference type="ARBA" id="ARBA00023015"/>
    </source>
</evidence>
<dbReference type="GO" id="GO:0003677">
    <property type="term" value="F:DNA binding"/>
    <property type="evidence" value="ECO:0007669"/>
    <property type="project" value="UniProtKB-KW"/>
</dbReference>
<dbReference type="CDD" id="cd07377">
    <property type="entry name" value="WHTH_GntR"/>
    <property type="match status" value="1"/>
</dbReference>
<dbReference type="KEGG" id="ccel:CCDG5_1500"/>
<dbReference type="SUPFAM" id="SSF46785">
    <property type="entry name" value="Winged helix' DNA-binding domain"/>
    <property type="match status" value="1"/>
</dbReference>
<dbReference type="EMBL" id="LM995447">
    <property type="protein sequence ID" value="CDZ24610.1"/>
    <property type="molecule type" value="Genomic_DNA"/>
</dbReference>
<sequence length="124" mass="14106">MITFSSASPIYIQIIEEIKREIVSGVRQPGSRVETVREMAQEMGVNPNTVQKAFAELEREGLMYSERTSGRYITTDVDLIKKVKEESIVSTIAEFVNLMKRSGFNNEDILRLVSKYLEEGRNNG</sequence>
<keyword evidence="3" id="KW-0804">Transcription</keyword>
<dbReference type="InterPro" id="IPR036390">
    <property type="entry name" value="WH_DNA-bd_sf"/>
</dbReference>
<dbReference type="Pfam" id="PF00392">
    <property type="entry name" value="GntR"/>
    <property type="match status" value="1"/>
</dbReference>
<dbReference type="HOGENOM" id="CLU_017584_10_0_9"/>
<evidence type="ECO:0000259" key="4">
    <source>
        <dbReference type="PROSITE" id="PS50949"/>
    </source>
</evidence>
<accession>A0A078KTV2</accession>
<keyword evidence="1" id="KW-0805">Transcription regulation</keyword>
<reference evidence="6" key="1">
    <citation type="submission" date="2014-07" db="EMBL/GenBank/DDBJ databases">
        <authorList>
            <person name="Wibberg D."/>
        </authorList>
    </citation>
    <scope>NUCLEOTIDE SEQUENCE [LARGE SCALE GENOMIC DNA]</scope>
    <source>
        <strain evidence="6">DG5</strain>
    </source>
</reference>
<dbReference type="InterPro" id="IPR036388">
    <property type="entry name" value="WH-like_DNA-bd_sf"/>
</dbReference>
<keyword evidence="6" id="KW-1185">Reference proteome</keyword>
<dbReference type="InterPro" id="IPR000524">
    <property type="entry name" value="Tscrpt_reg_HTH_GntR"/>
</dbReference>
<keyword evidence="2" id="KW-0238">DNA-binding</keyword>
<evidence type="ECO:0000313" key="6">
    <source>
        <dbReference type="Proteomes" id="UP000032431"/>
    </source>
</evidence>
<dbReference type="STRING" id="29343.CCDG5_1500"/>
<name>A0A078KTV2_9FIRM</name>
<evidence type="ECO:0000313" key="5">
    <source>
        <dbReference type="EMBL" id="CDZ24610.1"/>
    </source>
</evidence>
<feature type="domain" description="HTH gntR-type" evidence="4">
    <location>
        <begin position="8"/>
        <end position="76"/>
    </location>
</feature>
<evidence type="ECO:0000256" key="3">
    <source>
        <dbReference type="ARBA" id="ARBA00023163"/>
    </source>
</evidence>
<evidence type="ECO:0000256" key="2">
    <source>
        <dbReference type="ARBA" id="ARBA00023125"/>
    </source>
</evidence>
<proteinExistence type="predicted"/>
<dbReference type="Gene3D" id="1.10.10.10">
    <property type="entry name" value="Winged helix-like DNA-binding domain superfamily/Winged helix DNA-binding domain"/>
    <property type="match status" value="1"/>
</dbReference>
<dbReference type="PANTHER" id="PTHR38445">
    <property type="entry name" value="HTH-TYPE TRANSCRIPTIONAL REPRESSOR YTRA"/>
    <property type="match status" value="1"/>
</dbReference>